<dbReference type="Proteomes" id="UP000253606">
    <property type="component" value="Chromosome"/>
</dbReference>
<sequence length="150" mass="15882">MPITIYNFGVPGKVTVSSRINGPSFDLVGSTCSAGVTTAGTCTLQVQFNPAGPGSHTDILTLTPSVGAASSTVYLRGSKTFQIDGRWCLHPRSTVDPPITSAAVFLVRNRGLLERSNGTCRLGSPEPKKAGVPPKSPPQFVSMPKQTYRY</sequence>
<name>A0A2Z5G5X9_9BACT</name>
<gene>
    <name evidence="2" type="ORF">ACPOL_4769</name>
</gene>
<dbReference type="AlphaFoldDB" id="A0A2Z5G5X9"/>
<proteinExistence type="predicted"/>
<organism evidence="2 3">
    <name type="scientific">Acidisarcina polymorpha</name>
    <dbReference type="NCBI Taxonomy" id="2211140"/>
    <lineage>
        <taxon>Bacteria</taxon>
        <taxon>Pseudomonadati</taxon>
        <taxon>Acidobacteriota</taxon>
        <taxon>Terriglobia</taxon>
        <taxon>Terriglobales</taxon>
        <taxon>Acidobacteriaceae</taxon>
        <taxon>Acidisarcina</taxon>
    </lineage>
</organism>
<dbReference type="KEGG" id="abas:ACPOL_4769"/>
<keyword evidence="3" id="KW-1185">Reference proteome</keyword>
<evidence type="ECO:0000313" key="3">
    <source>
        <dbReference type="Proteomes" id="UP000253606"/>
    </source>
</evidence>
<feature type="region of interest" description="Disordered" evidence="1">
    <location>
        <begin position="117"/>
        <end position="150"/>
    </location>
</feature>
<dbReference type="Gene3D" id="2.60.40.10">
    <property type="entry name" value="Immunoglobulins"/>
    <property type="match status" value="1"/>
</dbReference>
<evidence type="ECO:0000256" key="1">
    <source>
        <dbReference type="SAM" id="MobiDB-lite"/>
    </source>
</evidence>
<dbReference type="RefSeq" id="WP_114208900.1">
    <property type="nucleotide sequence ID" value="NZ_CP030840.1"/>
</dbReference>
<dbReference type="EMBL" id="CP030840">
    <property type="protein sequence ID" value="AXC14035.1"/>
    <property type="molecule type" value="Genomic_DNA"/>
</dbReference>
<reference evidence="2 3" key="1">
    <citation type="journal article" date="2018" name="Front. Microbiol.">
        <title>Hydrolytic Capabilities as a Key to Environmental Success: Chitinolytic and Cellulolytic Acidobacteria From Acidic Sub-arctic Soils and Boreal Peatlands.</title>
        <authorList>
            <person name="Belova S.E."/>
            <person name="Ravin N.V."/>
            <person name="Pankratov T.A."/>
            <person name="Rakitin A.L."/>
            <person name="Ivanova A.A."/>
            <person name="Beletsky A.V."/>
            <person name="Mardanov A.V."/>
            <person name="Sinninghe Damste J.S."/>
            <person name="Dedysh S.N."/>
        </authorList>
    </citation>
    <scope>NUCLEOTIDE SEQUENCE [LARGE SCALE GENOMIC DNA]</scope>
    <source>
        <strain evidence="2 3">SBC82</strain>
    </source>
</reference>
<accession>A0A2Z5G5X9</accession>
<dbReference type="InterPro" id="IPR013783">
    <property type="entry name" value="Ig-like_fold"/>
</dbReference>
<protein>
    <submittedName>
        <fullName evidence="2">Uncharacterized protein</fullName>
    </submittedName>
</protein>
<evidence type="ECO:0000313" key="2">
    <source>
        <dbReference type="EMBL" id="AXC14035.1"/>
    </source>
</evidence>